<sequence>MKQQLLHLSERLRASFWLVPAVMMASAILLAHGLLSLDQMLDIKHLPGFRWLELRDRESARALLSTIAGSTITVAGTVFSITTVALTLAANQFGPHLVRNFIRDRGTQISLGIFLSTFVYALMVMRGIQAGKGSGENQSLAVSMAILLALIAIAYLIYFIHNVAQSIQVDNITFNINREFRQALAQIYPTEESRDPRNTRSDPRDLNLGDNCLHVPTQQGGYVQLIDREKLLRWAERNNCCVKLECHPGTYLNHWSCMARIFEPPREKDTEEIAAAIRGAITIGSQPTAEQDIIFSIRQLAQIAVRALSPGVNDPFTAYSCIDRLIDGIGVVLQRPPLPNCFHDDNQRLRLVTTELDFADVLAAALDEIREYGRQSAVVMHHLLDALYELAEICNREADKRAFKHCLERLAEDCENQIDDKFDIAAITRKIAEVRNRLS</sequence>
<proteinExistence type="predicted"/>
<dbReference type="KEGG" id="mpaf:R5R33_04175"/>
<feature type="transmembrane region" description="Helical" evidence="1">
    <location>
        <begin position="109"/>
        <end position="128"/>
    </location>
</feature>
<feature type="transmembrane region" description="Helical" evidence="1">
    <location>
        <begin position="16"/>
        <end position="41"/>
    </location>
</feature>
<feature type="transmembrane region" description="Helical" evidence="1">
    <location>
        <begin position="62"/>
        <end position="89"/>
    </location>
</feature>
<dbReference type="Pfam" id="PF10011">
    <property type="entry name" value="DUF2254"/>
    <property type="match status" value="1"/>
</dbReference>
<dbReference type="EMBL" id="CP137555">
    <property type="protein sequence ID" value="WOX06332.1"/>
    <property type="molecule type" value="Genomic_DNA"/>
</dbReference>
<keyword evidence="3" id="KW-1185">Reference proteome</keyword>
<organism evidence="2 3">
    <name type="scientific">Microbulbifer pacificus</name>
    <dbReference type="NCBI Taxonomy" id="407164"/>
    <lineage>
        <taxon>Bacteria</taxon>
        <taxon>Pseudomonadati</taxon>
        <taxon>Pseudomonadota</taxon>
        <taxon>Gammaproteobacteria</taxon>
        <taxon>Cellvibrionales</taxon>
        <taxon>Microbulbiferaceae</taxon>
        <taxon>Microbulbifer</taxon>
    </lineage>
</organism>
<gene>
    <name evidence="2" type="ORF">R5R33_04175</name>
</gene>
<keyword evidence="1" id="KW-0472">Membrane</keyword>
<keyword evidence="1" id="KW-0812">Transmembrane</keyword>
<accession>A0AAU0N1J3</accession>
<dbReference type="InterPro" id="IPR018723">
    <property type="entry name" value="DUF2254_membrane"/>
</dbReference>
<keyword evidence="1" id="KW-1133">Transmembrane helix</keyword>
<feature type="transmembrane region" description="Helical" evidence="1">
    <location>
        <begin position="140"/>
        <end position="160"/>
    </location>
</feature>
<evidence type="ECO:0000256" key="1">
    <source>
        <dbReference type="SAM" id="Phobius"/>
    </source>
</evidence>
<evidence type="ECO:0000313" key="2">
    <source>
        <dbReference type="EMBL" id="WOX06332.1"/>
    </source>
</evidence>
<dbReference type="Proteomes" id="UP001302477">
    <property type="component" value="Chromosome"/>
</dbReference>
<reference evidence="2 3" key="1">
    <citation type="submission" date="2023-10" db="EMBL/GenBank/DDBJ databases">
        <title>Description of Microbulbifer bruguierae sp. nov., isolated from the sediments of mangrove plant Bruguiera sexangula and comparative genomic analyses of the genus Microbulbifer.</title>
        <authorList>
            <person name="Long M."/>
        </authorList>
    </citation>
    <scope>NUCLEOTIDE SEQUENCE [LARGE SCALE GENOMIC DNA]</scope>
    <source>
        <strain evidence="2 3">SPO729</strain>
    </source>
</reference>
<dbReference type="AlphaFoldDB" id="A0AAU0N1J3"/>
<evidence type="ECO:0000313" key="3">
    <source>
        <dbReference type="Proteomes" id="UP001302477"/>
    </source>
</evidence>
<name>A0AAU0N1J3_9GAMM</name>
<dbReference type="RefSeq" id="WP_318954790.1">
    <property type="nucleotide sequence ID" value="NZ_CP137555.1"/>
</dbReference>
<protein>
    <submittedName>
        <fullName evidence="2">DUF2254 domain-containing protein</fullName>
    </submittedName>
</protein>